<dbReference type="Proteomes" id="UP000027180">
    <property type="component" value="Chromosome"/>
</dbReference>
<dbReference type="Pfam" id="PF00903">
    <property type="entry name" value="Glyoxalase"/>
    <property type="match status" value="1"/>
</dbReference>
<dbReference type="EMBL" id="CP006986">
    <property type="protein sequence ID" value="AIC26505.1"/>
    <property type="molecule type" value="Genomic_DNA"/>
</dbReference>
<dbReference type="CDD" id="cd07262">
    <property type="entry name" value="VOC_like"/>
    <property type="match status" value="1"/>
</dbReference>
<accession>A0A060I3M3</accession>
<dbReference type="InterPro" id="IPR004360">
    <property type="entry name" value="Glyas_Fos-R_dOase_dom"/>
</dbReference>
<dbReference type="RefSeq" id="WP_010059189.1">
    <property type="nucleotide sequence ID" value="NZ_CP006986.1"/>
</dbReference>
<dbReference type="KEGG" id="rei:IE4771_CH01359"/>
<dbReference type="PANTHER" id="PTHR35006:SF2">
    <property type="entry name" value="GLYOXALASE FAMILY PROTEIN (AFU_ORTHOLOGUE AFUA_5G14830)"/>
    <property type="match status" value="1"/>
</dbReference>
<dbReference type="SUPFAM" id="SSF54593">
    <property type="entry name" value="Glyoxalase/Bleomycin resistance protein/Dihydroxybiphenyl dioxygenase"/>
    <property type="match status" value="1"/>
</dbReference>
<dbReference type="OrthoDB" id="9807407at2"/>
<evidence type="ECO:0000313" key="3">
    <source>
        <dbReference type="Proteomes" id="UP000027180"/>
    </source>
</evidence>
<dbReference type="HOGENOM" id="CLU_046006_6_1_5"/>
<dbReference type="InterPro" id="IPR037523">
    <property type="entry name" value="VOC_core"/>
</dbReference>
<proteinExistence type="predicted"/>
<gene>
    <name evidence="2" type="ORF">IE4771_CH01359</name>
</gene>
<dbReference type="InterPro" id="IPR029068">
    <property type="entry name" value="Glyas_Bleomycin-R_OHBP_Dase"/>
</dbReference>
<dbReference type="PROSITE" id="PS51819">
    <property type="entry name" value="VOC"/>
    <property type="match status" value="1"/>
</dbReference>
<name>A0A060I3M3_RHIET</name>
<sequence>MFDHVSIGVKDLERARRFYDAALAPLGYERLSNSDGVIGYGADEVGLWVIQAEHPVVADMQSGLHFCFVAPNEAAVDAFYAAAIASGGTDNGEPGIRPDYGRFYYAAFVIDPDGYRLEAYFHKGEM</sequence>
<dbReference type="Gene3D" id="3.10.180.10">
    <property type="entry name" value="2,3-Dihydroxybiphenyl 1,2-Dioxygenase, domain 1"/>
    <property type="match status" value="1"/>
</dbReference>
<organism evidence="2 3">
    <name type="scientific">Rhizobium etli bv. mimosae str. IE4771</name>
    <dbReference type="NCBI Taxonomy" id="1432050"/>
    <lineage>
        <taxon>Bacteria</taxon>
        <taxon>Pseudomonadati</taxon>
        <taxon>Pseudomonadota</taxon>
        <taxon>Alphaproteobacteria</taxon>
        <taxon>Hyphomicrobiales</taxon>
        <taxon>Rhizobiaceae</taxon>
        <taxon>Rhizobium/Agrobacterium group</taxon>
        <taxon>Rhizobium</taxon>
    </lineage>
</organism>
<evidence type="ECO:0000313" key="2">
    <source>
        <dbReference type="EMBL" id="AIC26505.1"/>
    </source>
</evidence>
<protein>
    <submittedName>
        <fullName evidence="2">Glyoxalase/bleomycin resistance protein/dioxygenase family protein</fullName>
    </submittedName>
</protein>
<feature type="domain" description="VOC" evidence="1">
    <location>
        <begin position="1"/>
        <end position="122"/>
    </location>
</feature>
<dbReference type="AlphaFoldDB" id="A0A060I3M3"/>
<reference evidence="2 3" key="1">
    <citation type="submission" date="2013-12" db="EMBL/GenBank/DDBJ databases">
        <title>Complete genome sequence of Rhizobium etli bv. mimosae IE4771.</title>
        <authorList>
            <person name="Bustos P."/>
            <person name="Santamaria R.I."/>
            <person name="Lozano L."/>
            <person name="Ormeno-Orrillo E."/>
            <person name="Rogel M.A."/>
            <person name="Romero D."/>
            <person name="Cevallos M.A."/>
            <person name="Martinez-Romero E."/>
            <person name="Gonzalez V."/>
        </authorList>
    </citation>
    <scope>NUCLEOTIDE SEQUENCE [LARGE SCALE GENOMIC DNA]</scope>
    <source>
        <strain evidence="2 3">IE4771</strain>
    </source>
</reference>
<evidence type="ECO:0000259" key="1">
    <source>
        <dbReference type="PROSITE" id="PS51819"/>
    </source>
</evidence>
<dbReference type="PANTHER" id="PTHR35006">
    <property type="entry name" value="GLYOXALASE FAMILY PROTEIN (AFU_ORTHOLOGUE AFUA_5G14830)"/>
    <property type="match status" value="1"/>
</dbReference>